<name>A0A420EBR4_9ALTE</name>
<accession>A0A420EBR4</accession>
<dbReference type="Pfam" id="PF11743">
    <property type="entry name" value="DUF3301"/>
    <property type="match status" value="1"/>
</dbReference>
<dbReference type="InterPro" id="IPR021732">
    <property type="entry name" value="DUF3301"/>
</dbReference>
<sequence length="100" mass="11850">MTVEVWALLAMFIGFAAFSRQRKDAEWAGKLINKRCDELDLQLLEVSLRSIGFRRTQGRLSWQRRYQFDFSSTGDTRYQGLLILSRSNFQFQLPPYRVHD</sequence>
<dbReference type="RefSeq" id="WP_120355341.1">
    <property type="nucleotide sequence ID" value="NZ_RAQO01000006.1"/>
</dbReference>
<dbReference type="AlphaFoldDB" id="A0A420EBR4"/>
<dbReference type="OrthoDB" id="5959530at2"/>
<dbReference type="Proteomes" id="UP000286482">
    <property type="component" value="Unassembled WGS sequence"/>
</dbReference>
<comment type="caution">
    <text evidence="1">The sequence shown here is derived from an EMBL/GenBank/DDBJ whole genome shotgun (WGS) entry which is preliminary data.</text>
</comment>
<gene>
    <name evidence="1" type="ORF">DBZ36_12840</name>
</gene>
<evidence type="ECO:0000313" key="2">
    <source>
        <dbReference type="Proteomes" id="UP000286482"/>
    </source>
</evidence>
<protein>
    <submittedName>
        <fullName evidence="1">DUF3301 domain-containing protein</fullName>
    </submittedName>
</protein>
<dbReference type="EMBL" id="RAQO01000006">
    <property type="protein sequence ID" value="RKF18116.1"/>
    <property type="molecule type" value="Genomic_DNA"/>
</dbReference>
<organism evidence="1 2">
    <name type="scientific">Alginatibacterium sediminis</name>
    <dbReference type="NCBI Taxonomy" id="2164068"/>
    <lineage>
        <taxon>Bacteria</taxon>
        <taxon>Pseudomonadati</taxon>
        <taxon>Pseudomonadota</taxon>
        <taxon>Gammaproteobacteria</taxon>
        <taxon>Alteromonadales</taxon>
        <taxon>Alteromonadaceae</taxon>
        <taxon>Alginatibacterium</taxon>
    </lineage>
</organism>
<keyword evidence="2" id="KW-1185">Reference proteome</keyword>
<reference evidence="1 2" key="1">
    <citation type="submission" date="2018-09" db="EMBL/GenBank/DDBJ databases">
        <authorList>
            <person name="Wang Z."/>
        </authorList>
    </citation>
    <scope>NUCLEOTIDE SEQUENCE [LARGE SCALE GENOMIC DNA]</scope>
    <source>
        <strain evidence="1 2">ALS 81</strain>
    </source>
</reference>
<evidence type="ECO:0000313" key="1">
    <source>
        <dbReference type="EMBL" id="RKF18116.1"/>
    </source>
</evidence>
<proteinExistence type="predicted"/>